<keyword evidence="2 5" id="KW-0812">Transmembrane</keyword>
<keyword evidence="4 5" id="KW-0472">Membrane</keyword>
<proteinExistence type="predicted"/>
<evidence type="ECO:0000313" key="7">
    <source>
        <dbReference type="EMBL" id="GIH02026.1"/>
    </source>
</evidence>
<dbReference type="SUPFAM" id="SSF53300">
    <property type="entry name" value="vWA-like"/>
    <property type="match status" value="1"/>
</dbReference>
<evidence type="ECO:0000259" key="6">
    <source>
        <dbReference type="PROSITE" id="PS50234"/>
    </source>
</evidence>
<dbReference type="Proteomes" id="UP000612899">
    <property type="component" value="Unassembled WGS sequence"/>
</dbReference>
<dbReference type="InterPro" id="IPR002035">
    <property type="entry name" value="VWF_A"/>
</dbReference>
<reference evidence="7" key="1">
    <citation type="submission" date="2021-01" db="EMBL/GenBank/DDBJ databases">
        <title>Whole genome shotgun sequence of Rhizocola hellebori NBRC 109834.</title>
        <authorList>
            <person name="Komaki H."/>
            <person name="Tamura T."/>
        </authorList>
    </citation>
    <scope>NUCLEOTIDE SEQUENCE</scope>
    <source>
        <strain evidence="7">NBRC 109834</strain>
    </source>
</reference>
<dbReference type="InterPro" id="IPR050768">
    <property type="entry name" value="UPF0353/GerABKA_families"/>
</dbReference>
<dbReference type="PANTHER" id="PTHR22550:SF5">
    <property type="entry name" value="LEUCINE ZIPPER PROTEIN 4"/>
    <property type="match status" value="1"/>
</dbReference>
<evidence type="ECO:0000256" key="3">
    <source>
        <dbReference type="ARBA" id="ARBA00022989"/>
    </source>
</evidence>
<sequence length="319" mass="34361">MIFLDSNRLWLLLTLAALAAAYVVLQLRRRHYAIRFTNLRLLENLAPARPGWRRHVPAVLFLALMAIMVIAFARPQAREQVPRERATVIIAIDVSGSMMATDVVPNRLYAATEAGLDFVDSLRPTFNVGLIAFAGNASVVVAPGTDRTTLKLALERLDDREVTQQGTAIGEAIAAALETIETLDARAAEDPPPARIIVLSDGANTAGRSPEQAAEEAFAASVPVDSIAFGTPNGIVYRGERAVRVPVDGETLQRVAAQTGGTYHEAVTTDELREVYSAISSSIGYKMELRDVSARVVGYGLIIALLVAAASLAWFSRLP</sequence>
<keyword evidence="3 5" id="KW-1133">Transmembrane helix</keyword>
<feature type="transmembrane region" description="Helical" evidence="5">
    <location>
        <begin position="296"/>
        <end position="315"/>
    </location>
</feature>
<dbReference type="PANTHER" id="PTHR22550">
    <property type="entry name" value="SPORE GERMINATION PROTEIN"/>
    <property type="match status" value="1"/>
</dbReference>
<dbReference type="Gene3D" id="3.40.50.410">
    <property type="entry name" value="von Willebrand factor, type A domain"/>
    <property type="match status" value="1"/>
</dbReference>
<keyword evidence="1" id="KW-1003">Cell membrane</keyword>
<name>A0A8J3Q1S1_9ACTN</name>
<evidence type="ECO:0000256" key="1">
    <source>
        <dbReference type="ARBA" id="ARBA00022475"/>
    </source>
</evidence>
<dbReference type="InterPro" id="IPR036465">
    <property type="entry name" value="vWFA_dom_sf"/>
</dbReference>
<dbReference type="Pfam" id="PF13519">
    <property type="entry name" value="VWA_2"/>
    <property type="match status" value="1"/>
</dbReference>
<gene>
    <name evidence="7" type="ORF">Rhe02_00930</name>
</gene>
<comment type="caution">
    <text evidence="7">The sequence shown here is derived from an EMBL/GenBank/DDBJ whole genome shotgun (WGS) entry which is preliminary data.</text>
</comment>
<dbReference type="SMART" id="SM00327">
    <property type="entry name" value="VWA"/>
    <property type="match status" value="1"/>
</dbReference>
<evidence type="ECO:0000313" key="8">
    <source>
        <dbReference type="Proteomes" id="UP000612899"/>
    </source>
</evidence>
<evidence type="ECO:0000256" key="4">
    <source>
        <dbReference type="ARBA" id="ARBA00023136"/>
    </source>
</evidence>
<protein>
    <submittedName>
        <fullName evidence="7">Membrane protein</fullName>
    </submittedName>
</protein>
<dbReference type="RefSeq" id="WP_203905978.1">
    <property type="nucleotide sequence ID" value="NZ_BONY01000001.1"/>
</dbReference>
<evidence type="ECO:0000256" key="2">
    <source>
        <dbReference type="ARBA" id="ARBA00022692"/>
    </source>
</evidence>
<dbReference type="EMBL" id="BONY01000001">
    <property type="protein sequence ID" value="GIH02026.1"/>
    <property type="molecule type" value="Genomic_DNA"/>
</dbReference>
<organism evidence="7 8">
    <name type="scientific">Rhizocola hellebori</name>
    <dbReference type="NCBI Taxonomy" id="1392758"/>
    <lineage>
        <taxon>Bacteria</taxon>
        <taxon>Bacillati</taxon>
        <taxon>Actinomycetota</taxon>
        <taxon>Actinomycetes</taxon>
        <taxon>Micromonosporales</taxon>
        <taxon>Micromonosporaceae</taxon>
        <taxon>Rhizocola</taxon>
    </lineage>
</organism>
<feature type="transmembrane region" description="Helical" evidence="5">
    <location>
        <begin position="55"/>
        <end position="73"/>
    </location>
</feature>
<dbReference type="AlphaFoldDB" id="A0A8J3Q1S1"/>
<accession>A0A8J3Q1S1</accession>
<feature type="domain" description="VWFA" evidence="6">
    <location>
        <begin position="87"/>
        <end position="283"/>
    </location>
</feature>
<keyword evidence="8" id="KW-1185">Reference proteome</keyword>
<dbReference type="PROSITE" id="PS50234">
    <property type="entry name" value="VWFA"/>
    <property type="match status" value="1"/>
</dbReference>
<evidence type="ECO:0000256" key="5">
    <source>
        <dbReference type="SAM" id="Phobius"/>
    </source>
</evidence>